<dbReference type="PROSITE" id="PS50096">
    <property type="entry name" value="IQ"/>
    <property type="match status" value="1"/>
</dbReference>
<dbReference type="SUPFAM" id="SSF46565">
    <property type="entry name" value="Chaperone J-domain"/>
    <property type="match status" value="1"/>
</dbReference>
<evidence type="ECO:0000256" key="2">
    <source>
        <dbReference type="SAM" id="MobiDB-lite"/>
    </source>
</evidence>
<name>A0ABN9WHE2_9DINO</name>
<dbReference type="Proteomes" id="UP001189429">
    <property type="component" value="Unassembled WGS sequence"/>
</dbReference>
<reference evidence="3" key="1">
    <citation type="submission" date="2023-10" db="EMBL/GenBank/DDBJ databases">
        <authorList>
            <person name="Chen Y."/>
            <person name="Shah S."/>
            <person name="Dougan E. K."/>
            <person name="Thang M."/>
            <person name="Chan C."/>
        </authorList>
    </citation>
    <scope>NUCLEOTIDE SEQUENCE [LARGE SCALE GENOMIC DNA]</scope>
</reference>
<sequence length="301" mass="33117">MASRFGLGRPRAGSQKRGAGAAPKEPPSLAVSGAAAARAAVARPTAAPPSLTRALPKAREGSTGGSAARPPQGRRPAAATPPAPEVAAATRVQAWFRGVLGRHLAARQRARVEQARLEEAHERALRAKREAAAAARREAEEAKAREARARQDAQLRSFRDRRCAAEEMLQALPGRSMDWEESSAILLELLAERRPAMERWLGGHESRRGARKRYLLLARRWHPDKWALHGEHCAAVATDVTKCLVRAYEEANRELPRDAYTVTCDDEDEDREVYEFASWVGISFDGMVDEWKKRKGVAAGR</sequence>
<evidence type="ECO:0008006" key="5">
    <source>
        <dbReference type="Google" id="ProtNLM"/>
    </source>
</evidence>
<evidence type="ECO:0000256" key="1">
    <source>
        <dbReference type="SAM" id="Coils"/>
    </source>
</evidence>
<keyword evidence="1" id="KW-0175">Coiled coil</keyword>
<accession>A0ABN9WHE2</accession>
<gene>
    <name evidence="3" type="ORF">PCOR1329_LOCUS66279</name>
</gene>
<feature type="coiled-coil region" evidence="1">
    <location>
        <begin position="107"/>
        <end position="156"/>
    </location>
</feature>
<feature type="region of interest" description="Disordered" evidence="2">
    <location>
        <begin position="1"/>
        <end position="86"/>
    </location>
</feature>
<comment type="caution">
    <text evidence="3">The sequence shown here is derived from an EMBL/GenBank/DDBJ whole genome shotgun (WGS) entry which is preliminary data.</text>
</comment>
<protein>
    <recommendedName>
        <fullName evidence="5">J domain-containing protein</fullName>
    </recommendedName>
</protein>
<feature type="compositionally biased region" description="Low complexity" evidence="2">
    <location>
        <begin position="27"/>
        <end position="49"/>
    </location>
</feature>
<keyword evidence="4" id="KW-1185">Reference proteome</keyword>
<organism evidence="3 4">
    <name type="scientific">Prorocentrum cordatum</name>
    <dbReference type="NCBI Taxonomy" id="2364126"/>
    <lineage>
        <taxon>Eukaryota</taxon>
        <taxon>Sar</taxon>
        <taxon>Alveolata</taxon>
        <taxon>Dinophyceae</taxon>
        <taxon>Prorocentrales</taxon>
        <taxon>Prorocentraceae</taxon>
        <taxon>Prorocentrum</taxon>
    </lineage>
</organism>
<dbReference type="EMBL" id="CAUYUJ010018527">
    <property type="protein sequence ID" value="CAK0884300.1"/>
    <property type="molecule type" value="Genomic_DNA"/>
</dbReference>
<evidence type="ECO:0000313" key="4">
    <source>
        <dbReference type="Proteomes" id="UP001189429"/>
    </source>
</evidence>
<dbReference type="InterPro" id="IPR036869">
    <property type="entry name" value="J_dom_sf"/>
</dbReference>
<evidence type="ECO:0000313" key="3">
    <source>
        <dbReference type="EMBL" id="CAK0884300.1"/>
    </source>
</evidence>
<proteinExistence type="predicted"/>
<feature type="compositionally biased region" description="Low complexity" evidence="2">
    <location>
        <begin position="67"/>
        <end position="78"/>
    </location>
</feature>